<evidence type="ECO:0000313" key="1">
    <source>
        <dbReference type="Proteomes" id="UP000887565"/>
    </source>
</evidence>
<accession>A0A915J7J4</accession>
<evidence type="ECO:0000313" key="2">
    <source>
        <dbReference type="WBParaSite" id="nRc.2.0.1.t21718-RA"/>
    </source>
</evidence>
<dbReference type="Proteomes" id="UP000887565">
    <property type="component" value="Unplaced"/>
</dbReference>
<name>A0A915J7J4_ROMCU</name>
<proteinExistence type="predicted"/>
<protein>
    <submittedName>
        <fullName evidence="2">Uncharacterized protein</fullName>
    </submittedName>
</protein>
<dbReference type="WBParaSite" id="nRc.2.0.1.t21718-RA">
    <property type="protein sequence ID" value="nRc.2.0.1.t21718-RA"/>
    <property type="gene ID" value="nRc.2.0.1.g21718"/>
</dbReference>
<keyword evidence="1" id="KW-1185">Reference proteome</keyword>
<sequence>MIRWTDFIISLAYPINFGICIESHRKTDHYRIDTVGQISEFITENTLVGHKRGQSHGTVCQTLQSAARYGRSPDAVYL</sequence>
<reference evidence="2" key="1">
    <citation type="submission" date="2022-11" db="UniProtKB">
        <authorList>
            <consortium name="WormBaseParasite"/>
        </authorList>
    </citation>
    <scope>IDENTIFICATION</scope>
</reference>
<organism evidence="1 2">
    <name type="scientific">Romanomermis culicivorax</name>
    <name type="common">Nematode worm</name>
    <dbReference type="NCBI Taxonomy" id="13658"/>
    <lineage>
        <taxon>Eukaryota</taxon>
        <taxon>Metazoa</taxon>
        <taxon>Ecdysozoa</taxon>
        <taxon>Nematoda</taxon>
        <taxon>Enoplea</taxon>
        <taxon>Dorylaimia</taxon>
        <taxon>Mermithida</taxon>
        <taxon>Mermithoidea</taxon>
        <taxon>Mermithidae</taxon>
        <taxon>Romanomermis</taxon>
    </lineage>
</organism>
<dbReference type="AlphaFoldDB" id="A0A915J7J4"/>